<accession>A0ABT1M4F2</accession>
<evidence type="ECO:0000313" key="2">
    <source>
        <dbReference type="Proteomes" id="UP001651690"/>
    </source>
</evidence>
<dbReference type="Proteomes" id="UP001651690">
    <property type="component" value="Unassembled WGS sequence"/>
</dbReference>
<sequence length="305" mass="32005">MIVRGVRLDHAWTDLGASFGTALRTWSRQALALVVQQANDRGVRVLLIAGDLFDRSYASRATVDYASQILGTFSGDVVIVPGRSDWIDDTSLYNTHAWAANTSICASPEYEPCRAAASVWASAWTSPGGAAPRVPAAGEPRVLIRAGTDDGALGVPDLVHDPREPGGCVVLIDSAEPQKPAERIDLPDQPGSLVDVDVTDAATTEELDAALEAGLTGGPLLLRLRGTLAPAVLLPGFGGPDRNLPSEVVLDLDGLSFAMPTVDPTDRSARAEFLHAMAYANTPELQRHQTIALGLAALDASAQGA</sequence>
<evidence type="ECO:0008006" key="3">
    <source>
        <dbReference type="Google" id="ProtNLM"/>
    </source>
</evidence>
<keyword evidence="2" id="KW-1185">Reference proteome</keyword>
<dbReference type="EMBL" id="JANDBD010000007">
    <property type="protein sequence ID" value="MCP9274045.1"/>
    <property type="molecule type" value="Genomic_DNA"/>
</dbReference>
<dbReference type="RefSeq" id="WP_255061718.1">
    <property type="nucleotide sequence ID" value="NZ_JANDBD010000007.1"/>
</dbReference>
<reference evidence="1 2" key="1">
    <citation type="submission" date="2022-06" db="EMBL/GenBank/DDBJ databases">
        <title>Mycolicibacterium sp. CAU 1645 isolated from seawater.</title>
        <authorList>
            <person name="Kim W."/>
        </authorList>
    </citation>
    <scope>NUCLEOTIDE SEQUENCE [LARGE SCALE GENOMIC DNA]</scope>
    <source>
        <strain evidence="1 2">CAU 1645</strain>
    </source>
</reference>
<proteinExistence type="predicted"/>
<dbReference type="InterPro" id="IPR029052">
    <property type="entry name" value="Metallo-depent_PP-like"/>
</dbReference>
<dbReference type="SUPFAM" id="SSF56300">
    <property type="entry name" value="Metallo-dependent phosphatases"/>
    <property type="match status" value="1"/>
</dbReference>
<comment type="caution">
    <text evidence="1">The sequence shown here is derived from an EMBL/GenBank/DDBJ whole genome shotgun (WGS) entry which is preliminary data.</text>
</comment>
<evidence type="ECO:0000313" key="1">
    <source>
        <dbReference type="EMBL" id="MCP9274045.1"/>
    </source>
</evidence>
<dbReference type="Gene3D" id="3.60.21.10">
    <property type="match status" value="1"/>
</dbReference>
<gene>
    <name evidence="1" type="ORF">NM203_17800</name>
</gene>
<protein>
    <recommendedName>
        <fullName evidence="3">Calcineurin-like phosphoesterase domain-containing protein</fullName>
    </recommendedName>
</protein>
<organism evidence="1 2">
    <name type="scientific">Mycolicibacterium arenosum</name>
    <dbReference type="NCBI Taxonomy" id="2952157"/>
    <lineage>
        <taxon>Bacteria</taxon>
        <taxon>Bacillati</taxon>
        <taxon>Actinomycetota</taxon>
        <taxon>Actinomycetes</taxon>
        <taxon>Mycobacteriales</taxon>
        <taxon>Mycobacteriaceae</taxon>
        <taxon>Mycolicibacterium</taxon>
    </lineage>
</organism>
<name>A0ABT1M4F2_9MYCO</name>